<dbReference type="Gene3D" id="1.20.1250.20">
    <property type="entry name" value="MFS general substrate transporter like domains"/>
    <property type="match status" value="2"/>
</dbReference>
<comment type="similarity">
    <text evidence="2">Belongs to the major facilitator superfamily. Sugar transporter (TC 2.A.1.1) family.</text>
</comment>
<feature type="transmembrane region" description="Helical" evidence="9">
    <location>
        <begin position="32"/>
        <end position="52"/>
    </location>
</feature>
<name>A0A8X8Y167_SALSN</name>
<evidence type="ECO:0000256" key="6">
    <source>
        <dbReference type="ARBA" id="ARBA00023136"/>
    </source>
</evidence>
<dbReference type="PANTHER" id="PTHR23500:SF574">
    <property type="entry name" value="SUGAR TRANSPORT PROTEIN 1"/>
    <property type="match status" value="1"/>
</dbReference>
<dbReference type="GO" id="GO:0015144">
    <property type="term" value="F:carbohydrate transmembrane transporter activity"/>
    <property type="evidence" value="ECO:0007669"/>
    <property type="project" value="InterPro"/>
</dbReference>
<evidence type="ECO:0000313" key="11">
    <source>
        <dbReference type="Proteomes" id="UP000298416"/>
    </source>
</evidence>
<comment type="subcellular location">
    <subcellularLocation>
        <location evidence="1">Membrane</location>
    </subcellularLocation>
</comment>
<evidence type="ECO:0000256" key="2">
    <source>
        <dbReference type="ARBA" id="ARBA00010992"/>
    </source>
</evidence>
<keyword evidence="6 9" id="KW-0472">Membrane</keyword>
<comment type="caution">
    <text evidence="10">The sequence shown here is derived from an EMBL/GenBank/DDBJ whole genome shotgun (WGS) entry which is preliminary data.</text>
</comment>
<keyword evidence="5 9" id="KW-1133">Transmembrane helix</keyword>
<dbReference type="PANTHER" id="PTHR23500">
    <property type="entry name" value="SOLUTE CARRIER FAMILY 2, FACILITATED GLUCOSE TRANSPORTER"/>
    <property type="match status" value="1"/>
</dbReference>
<evidence type="ECO:0000313" key="10">
    <source>
        <dbReference type="EMBL" id="KAG6423685.1"/>
    </source>
</evidence>
<dbReference type="Proteomes" id="UP000298416">
    <property type="component" value="Unassembled WGS sequence"/>
</dbReference>
<dbReference type="InterPro" id="IPR045262">
    <property type="entry name" value="STP/PLT_plant"/>
</dbReference>
<feature type="compositionally biased region" description="Basic and acidic residues" evidence="8">
    <location>
        <begin position="114"/>
        <end position="124"/>
    </location>
</feature>
<organism evidence="10">
    <name type="scientific">Salvia splendens</name>
    <name type="common">Scarlet sage</name>
    <dbReference type="NCBI Taxonomy" id="180675"/>
    <lineage>
        <taxon>Eukaryota</taxon>
        <taxon>Viridiplantae</taxon>
        <taxon>Streptophyta</taxon>
        <taxon>Embryophyta</taxon>
        <taxon>Tracheophyta</taxon>
        <taxon>Spermatophyta</taxon>
        <taxon>Magnoliopsida</taxon>
        <taxon>eudicotyledons</taxon>
        <taxon>Gunneridae</taxon>
        <taxon>Pentapetalae</taxon>
        <taxon>asterids</taxon>
        <taxon>lamiids</taxon>
        <taxon>Lamiales</taxon>
        <taxon>Lamiaceae</taxon>
        <taxon>Nepetoideae</taxon>
        <taxon>Mentheae</taxon>
        <taxon>Salviinae</taxon>
        <taxon>Salvia</taxon>
        <taxon>Salvia subgen. Calosphace</taxon>
        <taxon>core Calosphace</taxon>
    </lineage>
</organism>
<dbReference type="AlphaFoldDB" id="A0A8X8Y167"/>
<evidence type="ECO:0000256" key="7">
    <source>
        <dbReference type="ARBA" id="ARBA00044504"/>
    </source>
</evidence>
<dbReference type="GO" id="GO:0016020">
    <property type="term" value="C:membrane"/>
    <property type="evidence" value="ECO:0007669"/>
    <property type="project" value="UniProtKB-SubCell"/>
</dbReference>
<keyword evidence="11" id="KW-1185">Reference proteome</keyword>
<gene>
    <name evidence="10" type="ORF">SASPL_114087</name>
</gene>
<feature type="transmembrane region" description="Helical" evidence="9">
    <location>
        <begin position="142"/>
        <end position="164"/>
    </location>
</feature>
<feature type="transmembrane region" description="Helical" evidence="9">
    <location>
        <begin position="64"/>
        <end position="83"/>
    </location>
</feature>
<dbReference type="EMBL" id="PNBA02000005">
    <property type="protein sequence ID" value="KAG6423685.1"/>
    <property type="molecule type" value="Genomic_DNA"/>
</dbReference>
<reference evidence="10" key="2">
    <citation type="submission" date="2020-08" db="EMBL/GenBank/DDBJ databases">
        <title>Plant Genome Project.</title>
        <authorList>
            <person name="Zhang R.-G."/>
        </authorList>
    </citation>
    <scope>NUCLEOTIDE SEQUENCE</scope>
    <source>
        <strain evidence="10">Huo1</strain>
        <tissue evidence="10">Leaf</tissue>
    </source>
</reference>
<evidence type="ECO:0000256" key="3">
    <source>
        <dbReference type="ARBA" id="ARBA00022448"/>
    </source>
</evidence>
<dbReference type="InterPro" id="IPR036259">
    <property type="entry name" value="MFS_trans_sf"/>
</dbReference>
<dbReference type="SUPFAM" id="SSF103473">
    <property type="entry name" value="MFS general substrate transporter"/>
    <property type="match status" value="1"/>
</dbReference>
<dbReference type="InterPro" id="IPR005828">
    <property type="entry name" value="MFS_sugar_transport-like"/>
</dbReference>
<accession>A0A8X8Y167</accession>
<evidence type="ECO:0000256" key="1">
    <source>
        <dbReference type="ARBA" id="ARBA00004370"/>
    </source>
</evidence>
<reference evidence="10" key="1">
    <citation type="submission" date="2018-01" db="EMBL/GenBank/DDBJ databases">
        <authorList>
            <person name="Mao J.F."/>
        </authorList>
    </citation>
    <scope>NUCLEOTIDE SEQUENCE</scope>
    <source>
        <strain evidence="10">Huo1</strain>
        <tissue evidence="10">Leaf</tissue>
    </source>
</reference>
<protein>
    <submittedName>
        <fullName evidence="10">Uncharacterized protein</fullName>
    </submittedName>
</protein>
<dbReference type="Pfam" id="PF00083">
    <property type="entry name" value="Sugar_tr"/>
    <property type="match status" value="2"/>
</dbReference>
<keyword evidence="3" id="KW-0813">Transport</keyword>
<keyword evidence="4 9" id="KW-0812">Transmembrane</keyword>
<comment type="similarity">
    <text evidence="7">Belongs to the major facilitator superfamily. Phosphate:H(+) symporter (TC 2.A.1.9) family.</text>
</comment>
<evidence type="ECO:0000256" key="4">
    <source>
        <dbReference type="ARBA" id="ARBA00022692"/>
    </source>
</evidence>
<sequence length="190" mass="21155">MDAFLKSYFPSLLLRKWMEDSSEDQYCRLDSLLLSMFTSSLYLAALSSSVVASTLTRKVGRKTTMVGGGVLFFVGALINDFSFSMDAYFCPTLHGFGVGFSIQEGLSSLPQPSRDTEFHDRARPEPSSGGFVDQEFNDIVKAIVFICIFVGGFGWSWGPLAWLVPSEIFRLEIRMSRSIWAAPFLSLKPS</sequence>
<evidence type="ECO:0000256" key="5">
    <source>
        <dbReference type="ARBA" id="ARBA00022989"/>
    </source>
</evidence>
<evidence type="ECO:0000256" key="9">
    <source>
        <dbReference type="SAM" id="Phobius"/>
    </source>
</evidence>
<evidence type="ECO:0000256" key="8">
    <source>
        <dbReference type="SAM" id="MobiDB-lite"/>
    </source>
</evidence>
<feature type="region of interest" description="Disordered" evidence="8">
    <location>
        <begin position="109"/>
        <end position="130"/>
    </location>
</feature>
<proteinExistence type="inferred from homology"/>